<comment type="caution">
    <text evidence="3">The sequence shown here is derived from an EMBL/GenBank/DDBJ whole genome shotgun (WGS) entry which is preliminary data.</text>
</comment>
<dbReference type="AlphaFoldDB" id="A0AAW0DVN5"/>
<feature type="domain" description="Peptidase C14 caspase" evidence="2">
    <location>
        <begin position="25"/>
        <end position="169"/>
    </location>
</feature>
<dbReference type="Gene3D" id="3.40.50.12660">
    <property type="match status" value="1"/>
</dbReference>
<name>A0AAW0DVN5_9AGAR</name>
<keyword evidence="4" id="KW-1185">Reference proteome</keyword>
<evidence type="ECO:0000259" key="2">
    <source>
        <dbReference type="Pfam" id="PF00656"/>
    </source>
</evidence>
<dbReference type="PANTHER" id="PTHR48104">
    <property type="entry name" value="METACASPASE-4"/>
    <property type="match status" value="1"/>
</dbReference>
<sequence length="188" mass="21079">MVKASYEHTQRIVKRAGTLLQSSSRKRALLIGISYDGVSKLESSHSAVDKWKGVLEGYGYCGEDVIVMKDTESELGSKYYPTHDNITRVLEKEFILLNEENVVYFFLYSGHSDQTDCTDGTEEDGKNEVIITADGEHILDDFLKKTLVDALPSRCRLNAILDTCHSGTLMGKCNLLLQILKLKLNVDK</sequence>
<reference evidence="3 4" key="1">
    <citation type="submission" date="2024-01" db="EMBL/GenBank/DDBJ databases">
        <title>A draft genome for a cacao thread blight-causing isolate of Paramarasmius palmivorus.</title>
        <authorList>
            <person name="Baruah I.K."/>
            <person name="Bukari Y."/>
            <person name="Amoako-Attah I."/>
            <person name="Meinhardt L.W."/>
            <person name="Bailey B.A."/>
            <person name="Cohen S.P."/>
        </authorList>
    </citation>
    <scope>NUCLEOTIDE SEQUENCE [LARGE SCALE GENOMIC DNA]</scope>
    <source>
        <strain evidence="3 4">GH-12</strain>
    </source>
</reference>
<dbReference type="EMBL" id="JAYKXP010000008">
    <property type="protein sequence ID" value="KAK7054797.1"/>
    <property type="molecule type" value="Genomic_DNA"/>
</dbReference>
<evidence type="ECO:0000313" key="3">
    <source>
        <dbReference type="EMBL" id="KAK7054797.1"/>
    </source>
</evidence>
<comment type="similarity">
    <text evidence="1">Belongs to the peptidase C14B family.</text>
</comment>
<dbReference type="GO" id="GO:0004197">
    <property type="term" value="F:cysteine-type endopeptidase activity"/>
    <property type="evidence" value="ECO:0007669"/>
    <property type="project" value="InterPro"/>
</dbReference>
<protein>
    <recommendedName>
        <fullName evidence="2">Peptidase C14 caspase domain-containing protein</fullName>
    </recommendedName>
</protein>
<dbReference type="InterPro" id="IPR011600">
    <property type="entry name" value="Pept_C14_caspase"/>
</dbReference>
<gene>
    <name evidence="3" type="ORF">VNI00_003260</name>
</gene>
<dbReference type="Proteomes" id="UP001383192">
    <property type="component" value="Unassembled WGS sequence"/>
</dbReference>
<dbReference type="GO" id="GO:0005737">
    <property type="term" value="C:cytoplasm"/>
    <property type="evidence" value="ECO:0007669"/>
    <property type="project" value="TreeGrafter"/>
</dbReference>
<dbReference type="Pfam" id="PF00656">
    <property type="entry name" value="Peptidase_C14"/>
    <property type="match status" value="1"/>
</dbReference>
<evidence type="ECO:0000256" key="1">
    <source>
        <dbReference type="ARBA" id="ARBA00009005"/>
    </source>
</evidence>
<dbReference type="GO" id="GO:0006508">
    <property type="term" value="P:proteolysis"/>
    <property type="evidence" value="ECO:0007669"/>
    <property type="project" value="InterPro"/>
</dbReference>
<proteinExistence type="inferred from homology"/>
<organism evidence="3 4">
    <name type="scientific">Paramarasmius palmivorus</name>
    <dbReference type="NCBI Taxonomy" id="297713"/>
    <lineage>
        <taxon>Eukaryota</taxon>
        <taxon>Fungi</taxon>
        <taxon>Dikarya</taxon>
        <taxon>Basidiomycota</taxon>
        <taxon>Agaricomycotina</taxon>
        <taxon>Agaricomycetes</taxon>
        <taxon>Agaricomycetidae</taxon>
        <taxon>Agaricales</taxon>
        <taxon>Marasmiineae</taxon>
        <taxon>Marasmiaceae</taxon>
        <taxon>Paramarasmius</taxon>
    </lineage>
</organism>
<dbReference type="PANTHER" id="PTHR48104:SF30">
    <property type="entry name" value="METACASPASE-1"/>
    <property type="match status" value="1"/>
</dbReference>
<accession>A0AAW0DVN5</accession>
<evidence type="ECO:0000313" key="4">
    <source>
        <dbReference type="Proteomes" id="UP001383192"/>
    </source>
</evidence>
<dbReference type="InterPro" id="IPR050452">
    <property type="entry name" value="Metacaspase"/>
</dbReference>